<organism evidence="1 2">
    <name type="scientific">Trichinella zimbabwensis</name>
    <dbReference type="NCBI Taxonomy" id="268475"/>
    <lineage>
        <taxon>Eukaryota</taxon>
        <taxon>Metazoa</taxon>
        <taxon>Ecdysozoa</taxon>
        <taxon>Nematoda</taxon>
        <taxon>Enoplea</taxon>
        <taxon>Dorylaimia</taxon>
        <taxon>Trichinellida</taxon>
        <taxon>Trichinellidae</taxon>
        <taxon>Trichinella</taxon>
    </lineage>
</organism>
<dbReference type="AlphaFoldDB" id="A0A0V1G913"/>
<evidence type="ECO:0000313" key="2">
    <source>
        <dbReference type="Proteomes" id="UP000055024"/>
    </source>
</evidence>
<protein>
    <submittedName>
        <fullName evidence="1">Uncharacterized protein</fullName>
    </submittedName>
</protein>
<dbReference type="EMBL" id="JYDP01004615">
    <property type="protein sequence ID" value="KRY94744.1"/>
    <property type="molecule type" value="Genomic_DNA"/>
</dbReference>
<comment type="caution">
    <text evidence="1">The sequence shown here is derived from an EMBL/GenBank/DDBJ whole genome shotgun (WGS) entry which is preliminary data.</text>
</comment>
<reference evidence="1 2" key="1">
    <citation type="submission" date="2015-01" db="EMBL/GenBank/DDBJ databases">
        <title>Evolution of Trichinella species and genotypes.</title>
        <authorList>
            <person name="Korhonen P.K."/>
            <person name="Edoardo P."/>
            <person name="Giuseppe L.R."/>
            <person name="Gasser R.B."/>
        </authorList>
    </citation>
    <scope>NUCLEOTIDE SEQUENCE [LARGE SCALE GENOMIC DNA]</scope>
    <source>
        <strain evidence="1">ISS1029</strain>
    </source>
</reference>
<sequence>MYFRPNRAKRSNVHSATISTAILDVNFRVIEFV</sequence>
<gene>
    <name evidence="1" type="ORF">T11_14987</name>
</gene>
<accession>A0A0V1G913</accession>
<proteinExistence type="predicted"/>
<evidence type="ECO:0000313" key="1">
    <source>
        <dbReference type="EMBL" id="KRY94744.1"/>
    </source>
</evidence>
<name>A0A0V1G913_9BILA</name>
<dbReference type="Proteomes" id="UP000055024">
    <property type="component" value="Unassembled WGS sequence"/>
</dbReference>
<keyword evidence="2" id="KW-1185">Reference proteome</keyword>